<evidence type="ECO:0000313" key="6">
    <source>
        <dbReference type="EMBL" id="GMT17257.1"/>
    </source>
</evidence>
<accession>A0AAV5VC43</accession>
<dbReference type="GO" id="GO:0004623">
    <property type="term" value="F:phospholipase A2 activity"/>
    <property type="evidence" value="ECO:0007669"/>
    <property type="project" value="TreeGrafter"/>
</dbReference>
<evidence type="ECO:0000313" key="7">
    <source>
        <dbReference type="Proteomes" id="UP001432322"/>
    </source>
</evidence>
<evidence type="ECO:0000256" key="3">
    <source>
        <dbReference type="ARBA" id="ARBA00022801"/>
    </source>
</evidence>
<evidence type="ECO:0000256" key="4">
    <source>
        <dbReference type="ARBA" id="ARBA00023098"/>
    </source>
</evidence>
<dbReference type="GO" id="GO:0070292">
    <property type="term" value="P:N-acylphosphatidylethanolamine metabolic process"/>
    <property type="evidence" value="ECO:0007669"/>
    <property type="project" value="TreeGrafter"/>
</dbReference>
<evidence type="ECO:0000256" key="2">
    <source>
        <dbReference type="ARBA" id="ARBA00022679"/>
    </source>
</evidence>
<evidence type="ECO:0000259" key="5">
    <source>
        <dbReference type="PROSITE" id="PS51934"/>
    </source>
</evidence>
<dbReference type="Pfam" id="PF04970">
    <property type="entry name" value="LRAT"/>
    <property type="match status" value="1"/>
</dbReference>
<dbReference type="Gene3D" id="3.90.1720.10">
    <property type="entry name" value="endopeptidase domain like (from Nostoc punctiforme)"/>
    <property type="match status" value="1"/>
</dbReference>
<protein>
    <recommendedName>
        <fullName evidence="5">LRAT domain-containing protein</fullName>
    </recommendedName>
</protein>
<name>A0AAV5VC43_9BILA</name>
<gene>
    <name evidence="6" type="ORF">PFISCL1PPCAC_8554</name>
</gene>
<comment type="caution">
    <text evidence="6">The sequence shown here is derived from an EMBL/GenBank/DDBJ whole genome shotgun (WGS) entry which is preliminary data.</text>
</comment>
<dbReference type="GO" id="GO:0016410">
    <property type="term" value="F:N-acyltransferase activity"/>
    <property type="evidence" value="ECO:0007669"/>
    <property type="project" value="TreeGrafter"/>
</dbReference>
<dbReference type="PROSITE" id="PS51934">
    <property type="entry name" value="LRAT"/>
    <property type="match status" value="1"/>
</dbReference>
<dbReference type="PANTHER" id="PTHR13943:SF77">
    <property type="entry name" value="LRAT DOMAIN-CONTAINING PROTEIN"/>
    <property type="match status" value="1"/>
</dbReference>
<dbReference type="InterPro" id="IPR051496">
    <property type="entry name" value="H-rev107_PLA/AT"/>
</dbReference>
<keyword evidence="2" id="KW-0808">Transferase</keyword>
<feature type="non-terminal residue" evidence="6">
    <location>
        <position position="157"/>
    </location>
</feature>
<dbReference type="GO" id="GO:0008970">
    <property type="term" value="F:phospholipase A1 activity"/>
    <property type="evidence" value="ECO:0007669"/>
    <property type="project" value="TreeGrafter"/>
</dbReference>
<organism evidence="6 7">
    <name type="scientific">Pristionchus fissidentatus</name>
    <dbReference type="NCBI Taxonomy" id="1538716"/>
    <lineage>
        <taxon>Eukaryota</taxon>
        <taxon>Metazoa</taxon>
        <taxon>Ecdysozoa</taxon>
        <taxon>Nematoda</taxon>
        <taxon>Chromadorea</taxon>
        <taxon>Rhabditida</taxon>
        <taxon>Rhabditina</taxon>
        <taxon>Diplogasteromorpha</taxon>
        <taxon>Diplogasteroidea</taxon>
        <taxon>Neodiplogasteridae</taxon>
        <taxon>Pristionchus</taxon>
    </lineage>
</organism>
<feature type="domain" description="LRAT" evidence="5">
    <location>
        <begin position="30"/>
        <end position="156"/>
    </location>
</feature>
<reference evidence="6" key="1">
    <citation type="submission" date="2023-10" db="EMBL/GenBank/DDBJ databases">
        <title>Genome assembly of Pristionchus species.</title>
        <authorList>
            <person name="Yoshida K."/>
            <person name="Sommer R.J."/>
        </authorList>
    </citation>
    <scope>NUCLEOTIDE SEQUENCE</scope>
    <source>
        <strain evidence="6">RS5133</strain>
    </source>
</reference>
<dbReference type="AlphaFoldDB" id="A0AAV5VC43"/>
<feature type="non-terminal residue" evidence="6">
    <location>
        <position position="1"/>
    </location>
</feature>
<proteinExistence type="inferred from homology"/>
<keyword evidence="3" id="KW-0378">Hydrolase</keyword>
<dbReference type="EMBL" id="BTSY01000003">
    <property type="protein sequence ID" value="GMT17257.1"/>
    <property type="molecule type" value="Genomic_DNA"/>
</dbReference>
<evidence type="ECO:0000256" key="1">
    <source>
        <dbReference type="ARBA" id="ARBA00007824"/>
    </source>
</evidence>
<sequence length="157" mass="18309">LMSKPSSSHRRVSSWMQWWELDVHLTPGDLVEFSSVSHIHWAVFEQTFNGEAYVIHYWNEDDEEETQSSRNPRIFGSICEIIGDVQVRRDTLAAVAKGCLCRINNKLDMQHTSFTPEEIVSRARGQIGNATRYHLMYNNCEHFANWCRYGEEKSQQV</sequence>
<comment type="similarity">
    <text evidence="1">Belongs to the H-rev107 family.</text>
</comment>
<dbReference type="GO" id="GO:0005737">
    <property type="term" value="C:cytoplasm"/>
    <property type="evidence" value="ECO:0007669"/>
    <property type="project" value="TreeGrafter"/>
</dbReference>
<dbReference type="Proteomes" id="UP001432322">
    <property type="component" value="Unassembled WGS sequence"/>
</dbReference>
<dbReference type="InterPro" id="IPR007053">
    <property type="entry name" value="LRAT_dom"/>
</dbReference>
<dbReference type="PANTHER" id="PTHR13943">
    <property type="entry name" value="HRAS-LIKE SUPPRESSOR - RELATED"/>
    <property type="match status" value="1"/>
</dbReference>
<keyword evidence="4" id="KW-0443">Lipid metabolism</keyword>
<keyword evidence="7" id="KW-1185">Reference proteome</keyword>